<evidence type="ECO:0000256" key="1">
    <source>
        <dbReference type="SAM" id="Coils"/>
    </source>
</evidence>
<keyword evidence="1" id="KW-0175">Coiled coil</keyword>
<reference evidence="4" key="1">
    <citation type="submission" date="2016-06" db="UniProtKB">
        <authorList>
            <consortium name="WormBaseParasite"/>
        </authorList>
    </citation>
    <scope>IDENTIFICATION</scope>
</reference>
<gene>
    <name evidence="2" type="ORF">SBAD_LOCUS472</name>
</gene>
<dbReference type="PANTHER" id="PTHR43977">
    <property type="entry name" value="STRUCTURAL MAINTENANCE OF CHROMOSOMES PROTEIN 3"/>
    <property type="match status" value="1"/>
</dbReference>
<organism evidence="4">
    <name type="scientific">Soboliphyme baturini</name>
    <dbReference type="NCBI Taxonomy" id="241478"/>
    <lineage>
        <taxon>Eukaryota</taxon>
        <taxon>Metazoa</taxon>
        <taxon>Ecdysozoa</taxon>
        <taxon>Nematoda</taxon>
        <taxon>Enoplea</taxon>
        <taxon>Dorylaimia</taxon>
        <taxon>Dioctophymatida</taxon>
        <taxon>Dioctophymatoidea</taxon>
        <taxon>Soboliphymatidae</taxon>
        <taxon>Soboliphyme</taxon>
    </lineage>
</organism>
<evidence type="ECO:0000313" key="3">
    <source>
        <dbReference type="Proteomes" id="UP000270296"/>
    </source>
</evidence>
<evidence type="ECO:0000313" key="4">
    <source>
        <dbReference type="WBParaSite" id="SBAD_0000049301-mRNA-1"/>
    </source>
</evidence>
<evidence type="ECO:0000313" key="2">
    <source>
        <dbReference type="EMBL" id="VDO83962.1"/>
    </source>
</evidence>
<dbReference type="Gene3D" id="3.40.50.300">
    <property type="entry name" value="P-loop containing nucleotide triphosphate hydrolases"/>
    <property type="match status" value="1"/>
</dbReference>
<feature type="coiled-coil region" evidence="1">
    <location>
        <begin position="94"/>
        <end position="128"/>
    </location>
</feature>
<protein>
    <submittedName>
        <fullName evidence="4">AAA_9 domain-containing protein</fullName>
    </submittedName>
</protein>
<reference evidence="2 3" key="2">
    <citation type="submission" date="2018-11" db="EMBL/GenBank/DDBJ databases">
        <authorList>
            <consortium name="Pathogen Informatics"/>
        </authorList>
    </citation>
    <scope>NUCLEOTIDE SEQUENCE [LARGE SCALE GENOMIC DNA]</scope>
</reference>
<keyword evidence="3" id="KW-1185">Reference proteome</keyword>
<dbReference type="WBParaSite" id="SBAD_0000049301-mRNA-1">
    <property type="protein sequence ID" value="SBAD_0000049301-mRNA-1"/>
    <property type="gene ID" value="SBAD_0000049301"/>
</dbReference>
<dbReference type="InterPro" id="IPR027417">
    <property type="entry name" value="P-loop_NTPase"/>
</dbReference>
<dbReference type="Proteomes" id="UP000270296">
    <property type="component" value="Unassembled WGS sequence"/>
</dbReference>
<dbReference type="OrthoDB" id="10255539at2759"/>
<name>A0A183IA27_9BILA</name>
<proteinExistence type="predicted"/>
<accession>A0A183IA27</accession>
<sequence>MVVGGRIKYSINGVNVQNNRVFSLFESVNLNIDSPHFLIMQGRVTKVLNMKPKEVLATVEEAIGTRLYETSRNEALRGIETKDKELKEIGMEALLKSNDVIAELKKSVETLKEQIGEDEQRMAQLQKEIDLIHTTKNQVRVAYFDSCLFIAYLIFLA</sequence>
<dbReference type="EMBL" id="UZAM01001267">
    <property type="protein sequence ID" value="VDO83962.1"/>
    <property type="molecule type" value="Genomic_DNA"/>
</dbReference>
<dbReference type="AlphaFoldDB" id="A0A183IA27"/>
<dbReference type="SUPFAM" id="SSF52540">
    <property type="entry name" value="P-loop containing nucleoside triphosphate hydrolases"/>
    <property type="match status" value="1"/>
</dbReference>